<name>A0A645E878_9ZZZZ</name>
<protein>
    <submittedName>
        <fullName evidence="2">Uncharacterized protein</fullName>
    </submittedName>
</protein>
<accession>A0A645E878</accession>
<comment type="caution">
    <text evidence="2">The sequence shown here is derived from an EMBL/GenBank/DDBJ whole genome shotgun (WGS) entry which is preliminary data.</text>
</comment>
<sequence>MTPERTTTEIGRDIGDPDHRHDPEQEPWPQLPQMSQGKRRRNHDDQTDDRANTDRRQGPLAPQPERHTQHPEQGTDEIERHQHRRSRHVAGPQTGKRPGDQAEASGEQRKHDTQRRRKTGECAPFPGGSATDKRAEH</sequence>
<proteinExistence type="predicted"/>
<evidence type="ECO:0000313" key="2">
    <source>
        <dbReference type="EMBL" id="MPM97619.1"/>
    </source>
</evidence>
<feature type="compositionally biased region" description="Basic and acidic residues" evidence="1">
    <location>
        <begin position="1"/>
        <end position="24"/>
    </location>
</feature>
<feature type="compositionally biased region" description="Basic and acidic residues" evidence="1">
    <location>
        <begin position="42"/>
        <end position="57"/>
    </location>
</feature>
<organism evidence="2">
    <name type="scientific">bioreactor metagenome</name>
    <dbReference type="NCBI Taxonomy" id="1076179"/>
    <lineage>
        <taxon>unclassified sequences</taxon>
        <taxon>metagenomes</taxon>
        <taxon>ecological metagenomes</taxon>
    </lineage>
</organism>
<dbReference type="EMBL" id="VSSQ01043870">
    <property type="protein sequence ID" value="MPM97619.1"/>
    <property type="molecule type" value="Genomic_DNA"/>
</dbReference>
<feature type="region of interest" description="Disordered" evidence="1">
    <location>
        <begin position="1"/>
        <end position="137"/>
    </location>
</feature>
<dbReference type="AlphaFoldDB" id="A0A645E878"/>
<reference evidence="2" key="1">
    <citation type="submission" date="2019-08" db="EMBL/GenBank/DDBJ databases">
        <authorList>
            <person name="Kucharzyk K."/>
            <person name="Murdoch R.W."/>
            <person name="Higgins S."/>
            <person name="Loffler F."/>
        </authorList>
    </citation>
    <scope>NUCLEOTIDE SEQUENCE</scope>
</reference>
<evidence type="ECO:0000256" key="1">
    <source>
        <dbReference type="SAM" id="MobiDB-lite"/>
    </source>
</evidence>
<gene>
    <name evidence="2" type="ORF">SDC9_144794</name>
</gene>